<proteinExistence type="predicted"/>
<name>A0A917U6H9_9ACTN</name>
<sequence length="205" mass="22366">MGGEWLVNENIDVDVNQLKDFAQAIQNELKTNFVPSYENGVSPMLTVQAPFGRGGLKEAAFFRGRHDESRMAVSHLMGDVMKGLTALSTAALSISAEYLMGDALAQATNDDVYNAFQAVDGQDTLSGAWQQKGDPADKVPAEAKNPEVVGPYYGMDSCTVEDKREEAPEWTKPDTVGEGPGAYQIPGEDQRMHGDDFRMDQSGRR</sequence>
<accession>A0A917U6H9</accession>
<reference evidence="2" key="1">
    <citation type="journal article" date="2014" name="Int. J. Syst. Evol. Microbiol.">
        <title>Complete genome sequence of Corynebacterium casei LMG S-19264T (=DSM 44701T), isolated from a smear-ripened cheese.</title>
        <authorList>
            <consortium name="US DOE Joint Genome Institute (JGI-PGF)"/>
            <person name="Walter F."/>
            <person name="Albersmeier A."/>
            <person name="Kalinowski J."/>
            <person name="Ruckert C."/>
        </authorList>
    </citation>
    <scope>NUCLEOTIDE SEQUENCE</scope>
    <source>
        <strain evidence="2">CGMCC 4.7312</strain>
    </source>
</reference>
<dbReference type="Proteomes" id="UP000608890">
    <property type="component" value="Unassembled WGS sequence"/>
</dbReference>
<feature type="compositionally biased region" description="Basic and acidic residues" evidence="1">
    <location>
        <begin position="188"/>
        <end position="205"/>
    </location>
</feature>
<evidence type="ECO:0000256" key="1">
    <source>
        <dbReference type="SAM" id="MobiDB-lite"/>
    </source>
</evidence>
<reference evidence="2" key="2">
    <citation type="submission" date="2020-09" db="EMBL/GenBank/DDBJ databases">
        <authorList>
            <person name="Sun Q."/>
            <person name="Zhou Y."/>
        </authorList>
    </citation>
    <scope>NUCLEOTIDE SEQUENCE</scope>
    <source>
        <strain evidence="2">CGMCC 4.7312</strain>
    </source>
</reference>
<feature type="compositionally biased region" description="Basic and acidic residues" evidence="1">
    <location>
        <begin position="162"/>
        <end position="172"/>
    </location>
</feature>
<evidence type="ECO:0000313" key="3">
    <source>
        <dbReference type="Proteomes" id="UP000608890"/>
    </source>
</evidence>
<feature type="region of interest" description="Disordered" evidence="1">
    <location>
        <begin position="162"/>
        <end position="205"/>
    </location>
</feature>
<dbReference type="AlphaFoldDB" id="A0A917U6H9"/>
<organism evidence="2 3">
    <name type="scientific">Micromonospora sonchi</name>
    <dbReference type="NCBI Taxonomy" id="1763543"/>
    <lineage>
        <taxon>Bacteria</taxon>
        <taxon>Bacillati</taxon>
        <taxon>Actinomycetota</taxon>
        <taxon>Actinomycetes</taxon>
        <taxon>Micromonosporales</taxon>
        <taxon>Micromonosporaceae</taxon>
        <taxon>Micromonospora</taxon>
    </lineage>
</organism>
<dbReference type="EMBL" id="BMNB01000033">
    <property type="protein sequence ID" value="GGM60598.1"/>
    <property type="molecule type" value="Genomic_DNA"/>
</dbReference>
<gene>
    <name evidence="2" type="ORF">GCM10011608_52090</name>
</gene>
<keyword evidence="3" id="KW-1185">Reference proteome</keyword>
<dbReference type="RefSeq" id="WP_189048924.1">
    <property type="nucleotide sequence ID" value="NZ_BMNB01000033.1"/>
</dbReference>
<evidence type="ECO:0000313" key="2">
    <source>
        <dbReference type="EMBL" id="GGM60598.1"/>
    </source>
</evidence>
<protein>
    <submittedName>
        <fullName evidence="2">Uncharacterized protein</fullName>
    </submittedName>
</protein>
<comment type="caution">
    <text evidence="2">The sequence shown here is derived from an EMBL/GenBank/DDBJ whole genome shotgun (WGS) entry which is preliminary data.</text>
</comment>